<gene>
    <name evidence="2" type="ORF">ACFSXZ_30870</name>
</gene>
<sequence length="150" mass="15991">MPKSPRTRTEQPAKAPSGRRKNEKQAERGSKVDLPFATGKFHAPDLSGMRPRNVIAATRSLLPSPREAAYYGGLALLAAFEVIEWPVAVAIGVGAAVMGRGHGESGAGEKPETHEGDGHRRERAPTGRSTATSRREGTAARRSTAAARRK</sequence>
<dbReference type="RefSeq" id="WP_378268946.1">
    <property type="nucleotide sequence ID" value="NZ_JBHUKR010000020.1"/>
</dbReference>
<feature type="compositionally biased region" description="Low complexity" evidence="1">
    <location>
        <begin position="140"/>
        <end position="150"/>
    </location>
</feature>
<keyword evidence="3" id="KW-1185">Reference proteome</keyword>
<reference evidence="3" key="1">
    <citation type="journal article" date="2019" name="Int. J. Syst. Evol. Microbiol.">
        <title>The Global Catalogue of Microorganisms (GCM) 10K type strain sequencing project: providing services to taxonomists for standard genome sequencing and annotation.</title>
        <authorList>
            <consortium name="The Broad Institute Genomics Platform"/>
            <consortium name="The Broad Institute Genome Sequencing Center for Infectious Disease"/>
            <person name="Wu L."/>
            <person name="Ma J."/>
        </authorList>
    </citation>
    <scope>NUCLEOTIDE SEQUENCE [LARGE SCALE GENOMIC DNA]</scope>
    <source>
        <strain evidence="3">CGMCC 4.7645</strain>
    </source>
</reference>
<protein>
    <submittedName>
        <fullName evidence="2">Uncharacterized protein</fullName>
    </submittedName>
</protein>
<name>A0ABW5G781_9PSEU</name>
<feature type="compositionally biased region" description="Basic and acidic residues" evidence="1">
    <location>
        <begin position="101"/>
        <end position="125"/>
    </location>
</feature>
<comment type="caution">
    <text evidence="2">The sequence shown here is derived from an EMBL/GenBank/DDBJ whole genome shotgun (WGS) entry which is preliminary data.</text>
</comment>
<proteinExistence type="predicted"/>
<organism evidence="2 3">
    <name type="scientific">Amycolatopsis pigmentata</name>
    <dbReference type="NCBI Taxonomy" id="450801"/>
    <lineage>
        <taxon>Bacteria</taxon>
        <taxon>Bacillati</taxon>
        <taxon>Actinomycetota</taxon>
        <taxon>Actinomycetes</taxon>
        <taxon>Pseudonocardiales</taxon>
        <taxon>Pseudonocardiaceae</taxon>
        <taxon>Amycolatopsis</taxon>
    </lineage>
</organism>
<evidence type="ECO:0000313" key="2">
    <source>
        <dbReference type="EMBL" id="MFD2420741.1"/>
    </source>
</evidence>
<dbReference type="Proteomes" id="UP001597417">
    <property type="component" value="Unassembled WGS sequence"/>
</dbReference>
<accession>A0ABW5G781</accession>
<feature type="region of interest" description="Disordered" evidence="1">
    <location>
        <begin position="1"/>
        <end position="50"/>
    </location>
</feature>
<evidence type="ECO:0000313" key="3">
    <source>
        <dbReference type="Proteomes" id="UP001597417"/>
    </source>
</evidence>
<dbReference type="EMBL" id="JBHUKR010000020">
    <property type="protein sequence ID" value="MFD2420741.1"/>
    <property type="molecule type" value="Genomic_DNA"/>
</dbReference>
<evidence type="ECO:0000256" key="1">
    <source>
        <dbReference type="SAM" id="MobiDB-lite"/>
    </source>
</evidence>
<feature type="region of interest" description="Disordered" evidence="1">
    <location>
        <begin position="98"/>
        <end position="150"/>
    </location>
</feature>